<name>A0A9Q1KYR8_9CARY</name>
<dbReference type="AlphaFoldDB" id="A0A9Q1KYR8"/>
<dbReference type="OrthoDB" id="185373at2759"/>
<sequence>MHCKSHSCSIFQDASLEGSPASPKSVVLMTGTAEYDMVSLNSTLKAFLWEMASPFLPCKSRTGVLVAKAHSLRMWLKDSPFCFDLELKNAPSVPQLNSMQLVEGCFIRCGLVPAFKDIMSRLGEVRPKKFARLALLSDQKREKAIQIDIEGKKVKLKDMPRKSLMMAPDASPDSLHLLTDIIAAVQGYASTCCN</sequence>
<protein>
    <submittedName>
        <fullName evidence="1">Uncharacterized protein</fullName>
    </submittedName>
</protein>
<evidence type="ECO:0000313" key="1">
    <source>
        <dbReference type="EMBL" id="KAJ8451353.1"/>
    </source>
</evidence>
<dbReference type="Proteomes" id="UP001153076">
    <property type="component" value="Unassembled WGS sequence"/>
</dbReference>
<reference evidence="1" key="1">
    <citation type="submission" date="2022-04" db="EMBL/GenBank/DDBJ databases">
        <title>Carnegiea gigantea Genome sequencing and assembly v2.</title>
        <authorList>
            <person name="Copetti D."/>
            <person name="Sanderson M.J."/>
            <person name="Burquez A."/>
            <person name="Wojciechowski M.F."/>
        </authorList>
    </citation>
    <scope>NUCLEOTIDE SEQUENCE</scope>
    <source>
        <strain evidence="1">SGP5-SGP5p</strain>
        <tissue evidence="1">Aerial part</tissue>
    </source>
</reference>
<proteinExistence type="predicted"/>
<gene>
    <name evidence="1" type="ORF">Cgig2_017744</name>
</gene>
<organism evidence="1 2">
    <name type="scientific">Carnegiea gigantea</name>
    <dbReference type="NCBI Taxonomy" id="171969"/>
    <lineage>
        <taxon>Eukaryota</taxon>
        <taxon>Viridiplantae</taxon>
        <taxon>Streptophyta</taxon>
        <taxon>Embryophyta</taxon>
        <taxon>Tracheophyta</taxon>
        <taxon>Spermatophyta</taxon>
        <taxon>Magnoliopsida</taxon>
        <taxon>eudicotyledons</taxon>
        <taxon>Gunneridae</taxon>
        <taxon>Pentapetalae</taxon>
        <taxon>Caryophyllales</taxon>
        <taxon>Cactineae</taxon>
        <taxon>Cactaceae</taxon>
        <taxon>Cactoideae</taxon>
        <taxon>Echinocereeae</taxon>
        <taxon>Carnegiea</taxon>
    </lineage>
</organism>
<evidence type="ECO:0000313" key="2">
    <source>
        <dbReference type="Proteomes" id="UP001153076"/>
    </source>
</evidence>
<dbReference type="EMBL" id="JAKOGI010000009">
    <property type="protein sequence ID" value="KAJ8451353.1"/>
    <property type="molecule type" value="Genomic_DNA"/>
</dbReference>
<accession>A0A9Q1KYR8</accession>
<comment type="caution">
    <text evidence="1">The sequence shown here is derived from an EMBL/GenBank/DDBJ whole genome shotgun (WGS) entry which is preliminary data.</text>
</comment>
<keyword evidence="2" id="KW-1185">Reference proteome</keyword>